<gene>
    <name evidence="1" type="ORF">HPT30_28935</name>
</gene>
<dbReference type="Proteomes" id="UP000564806">
    <property type="component" value="Unassembled WGS sequence"/>
</dbReference>
<reference evidence="1" key="1">
    <citation type="submission" date="2020-06" db="EMBL/GenBank/DDBJ databases">
        <title>Paenibacillus sp. nov., isolated from soil.</title>
        <authorList>
            <person name="Seo Y.L."/>
        </authorList>
    </citation>
    <scope>NUCLEOTIDE SEQUENCE [LARGE SCALE GENOMIC DNA]</scope>
    <source>
        <strain evidence="1">JW14</strain>
    </source>
</reference>
<accession>A0A850EY21</accession>
<evidence type="ECO:0000313" key="1">
    <source>
        <dbReference type="EMBL" id="NUU64387.1"/>
    </source>
</evidence>
<dbReference type="Gene3D" id="2.60.40.3700">
    <property type="match status" value="1"/>
</dbReference>
<dbReference type="Pfam" id="PF21172">
    <property type="entry name" value="CueP"/>
    <property type="match status" value="1"/>
</dbReference>
<dbReference type="AlphaFoldDB" id="A0A850EY21"/>
<keyword evidence="2" id="KW-1185">Reference proteome</keyword>
<protein>
    <submittedName>
        <fullName evidence="1">CueP family metal-binding protein</fullName>
    </submittedName>
</protein>
<evidence type="ECO:0000313" key="2">
    <source>
        <dbReference type="Proteomes" id="UP000564806"/>
    </source>
</evidence>
<dbReference type="NCBIfam" id="NF038094">
    <property type="entry name" value="CueP_fam"/>
    <property type="match status" value="1"/>
</dbReference>
<dbReference type="RefSeq" id="WP_175374702.1">
    <property type="nucleotide sequence ID" value="NZ_JABWCS010000221.1"/>
</dbReference>
<name>A0A850EY21_9BACL</name>
<proteinExistence type="predicted"/>
<dbReference type="EMBL" id="JABWCS010000221">
    <property type="protein sequence ID" value="NUU64387.1"/>
    <property type="molecule type" value="Genomic_DNA"/>
</dbReference>
<sequence>MRWKTLVVAGVAVIALGTYLFASNAGNKSNHETADIKQMVQELSTRKVTATSASINSKQLIVTGEDAKEVAYDLPDNEFFLSIAPYIEQTHPCAIHSLTGCQGELTDQEFNVTINDSEGNSVIEKTAMKSQSNGFIDLWLPRDKSYHIIVEREGKTAESVISTFENDNTCVTTLQLS</sequence>
<comment type="caution">
    <text evidence="1">The sequence shown here is derived from an EMBL/GenBank/DDBJ whole genome shotgun (WGS) entry which is preliminary data.</text>
</comment>
<dbReference type="InterPro" id="IPR047808">
    <property type="entry name" value="CueP-like"/>
</dbReference>
<organism evidence="1 2">
    <name type="scientific">Paenibacillus agri</name>
    <dbReference type="NCBI Taxonomy" id="2744309"/>
    <lineage>
        <taxon>Bacteria</taxon>
        <taxon>Bacillati</taxon>
        <taxon>Bacillota</taxon>
        <taxon>Bacilli</taxon>
        <taxon>Bacillales</taxon>
        <taxon>Paenibacillaceae</taxon>
        <taxon>Paenibacillus</taxon>
    </lineage>
</organism>